<evidence type="ECO:0000256" key="1">
    <source>
        <dbReference type="ARBA" id="ARBA00004141"/>
    </source>
</evidence>
<dbReference type="AlphaFoldDB" id="A0A816APQ4"/>
<evidence type="ECO:0000313" key="7">
    <source>
        <dbReference type="EMBL" id="CAF1600285.1"/>
    </source>
</evidence>
<proteinExistence type="inferred from homology"/>
<dbReference type="PANTHER" id="PTHR13180">
    <property type="entry name" value="SMALL MEMBRANE PROTEIN-RELATED"/>
    <property type="match status" value="1"/>
</dbReference>
<feature type="transmembrane region" description="Helical" evidence="6">
    <location>
        <begin position="141"/>
        <end position="161"/>
    </location>
</feature>
<evidence type="ECO:0000313" key="8">
    <source>
        <dbReference type="Proteomes" id="UP000663834"/>
    </source>
</evidence>
<dbReference type="EMBL" id="CAJNOW010011652">
    <property type="protein sequence ID" value="CAF1600285.1"/>
    <property type="molecule type" value="Genomic_DNA"/>
</dbReference>
<comment type="similarity">
    <text evidence="2">Belongs to the UPF0220 family.</text>
</comment>
<protein>
    <recommendedName>
        <fullName evidence="9">Transmembrane protein 50A</fullName>
    </recommendedName>
</protein>
<evidence type="ECO:0000256" key="4">
    <source>
        <dbReference type="ARBA" id="ARBA00022989"/>
    </source>
</evidence>
<evidence type="ECO:0000256" key="2">
    <source>
        <dbReference type="ARBA" id="ARBA00005335"/>
    </source>
</evidence>
<gene>
    <name evidence="7" type="ORF">KQP761_LOCUS22198</name>
</gene>
<dbReference type="GO" id="GO:0016020">
    <property type="term" value="C:membrane"/>
    <property type="evidence" value="ECO:0007669"/>
    <property type="project" value="UniProtKB-SubCell"/>
</dbReference>
<keyword evidence="4 6" id="KW-1133">Transmembrane helix</keyword>
<reference evidence="7" key="1">
    <citation type="submission" date="2021-02" db="EMBL/GenBank/DDBJ databases">
        <authorList>
            <person name="Nowell W R."/>
        </authorList>
    </citation>
    <scope>NUCLEOTIDE SEQUENCE</scope>
</reference>
<comment type="subcellular location">
    <subcellularLocation>
        <location evidence="1">Membrane</location>
        <topology evidence="1">Multi-pass membrane protein</topology>
    </subcellularLocation>
</comment>
<dbReference type="Proteomes" id="UP000663834">
    <property type="component" value="Unassembled WGS sequence"/>
</dbReference>
<keyword evidence="3 6" id="KW-0812">Transmembrane</keyword>
<evidence type="ECO:0000256" key="6">
    <source>
        <dbReference type="SAM" id="Phobius"/>
    </source>
</evidence>
<evidence type="ECO:0000256" key="3">
    <source>
        <dbReference type="ARBA" id="ARBA00022692"/>
    </source>
</evidence>
<dbReference type="InterPro" id="IPR007919">
    <property type="entry name" value="UPF0220"/>
</dbReference>
<feature type="transmembrane region" description="Helical" evidence="6">
    <location>
        <begin position="100"/>
        <end position="129"/>
    </location>
</feature>
<evidence type="ECO:0008006" key="9">
    <source>
        <dbReference type="Google" id="ProtNLM"/>
    </source>
</evidence>
<dbReference type="OrthoDB" id="268928at2759"/>
<keyword evidence="5 6" id="KW-0472">Membrane</keyword>
<organism evidence="7 8">
    <name type="scientific">Rotaria magnacalcarata</name>
    <dbReference type="NCBI Taxonomy" id="392030"/>
    <lineage>
        <taxon>Eukaryota</taxon>
        <taxon>Metazoa</taxon>
        <taxon>Spiralia</taxon>
        <taxon>Gnathifera</taxon>
        <taxon>Rotifera</taxon>
        <taxon>Eurotatoria</taxon>
        <taxon>Bdelloidea</taxon>
        <taxon>Philodinida</taxon>
        <taxon>Philodinidae</taxon>
        <taxon>Rotaria</taxon>
    </lineage>
</organism>
<name>A0A816APQ4_9BILA</name>
<feature type="transmembrane region" description="Helical" evidence="6">
    <location>
        <begin position="31"/>
        <end position="49"/>
    </location>
</feature>
<accession>A0A816APQ4</accession>
<evidence type="ECO:0000256" key="5">
    <source>
        <dbReference type="ARBA" id="ARBA00023136"/>
    </source>
</evidence>
<dbReference type="Pfam" id="PF05255">
    <property type="entry name" value="UPF0220"/>
    <property type="match status" value="1"/>
</dbReference>
<comment type="caution">
    <text evidence="7">The sequence shown here is derived from an EMBL/GenBank/DDBJ whole genome shotgun (WGS) entry which is preliminary data.</text>
</comment>
<sequence length="169" mass="18937">MAGLFDDCLPISYYYEKLNLNKFEIKENRNTIASVIAGSLFAIGWWLIIDVAVCYPSNNEFHKALLTIGIVASLALIFVNSISNSRFRGDSYRDGCVGLVLARIILFISFLFIFGSVIAGAWIMIALYLIPNAEHIYPEHIYPGVAIFLQSLLIFTSTVILKFGRTEDD</sequence>
<feature type="transmembrane region" description="Helical" evidence="6">
    <location>
        <begin position="61"/>
        <end position="79"/>
    </location>
</feature>